<name>A0A1B6KPU1_9HEMI</name>
<dbReference type="Gene3D" id="3.30.160.190">
    <property type="entry name" value="atu1810 like domain"/>
    <property type="match status" value="1"/>
</dbReference>
<protein>
    <submittedName>
        <fullName evidence="1">Uncharacterized protein</fullName>
    </submittedName>
</protein>
<dbReference type="AlphaFoldDB" id="A0A1B6KPU1"/>
<feature type="non-terminal residue" evidence="1">
    <location>
        <position position="126"/>
    </location>
</feature>
<proteinExistence type="predicted"/>
<dbReference type="EMBL" id="GEBQ01026515">
    <property type="protein sequence ID" value="JAT13462.1"/>
    <property type="molecule type" value="Transcribed_RNA"/>
</dbReference>
<sequence length="126" mass="14809">MFKTSRFIILKMFPNILLSNQYSKNVKTYPKTKYESKPEKGENYLHGKNWLGLRDALIKDVKKEVKEKTQIGDVNELTELENLSVLGDMPVEYRSQRVARIYQRSKNVMQQGTDNTKDWIMDFGTK</sequence>
<reference evidence="1" key="1">
    <citation type="submission" date="2015-11" db="EMBL/GenBank/DDBJ databases">
        <title>De novo transcriptome assembly of four potential Pierce s Disease insect vectors from Arizona vineyards.</title>
        <authorList>
            <person name="Tassone E.E."/>
        </authorList>
    </citation>
    <scope>NUCLEOTIDE SEQUENCE</scope>
</reference>
<accession>A0A1B6KPU1</accession>
<organism evidence="1">
    <name type="scientific">Graphocephala atropunctata</name>
    <dbReference type="NCBI Taxonomy" id="36148"/>
    <lineage>
        <taxon>Eukaryota</taxon>
        <taxon>Metazoa</taxon>
        <taxon>Ecdysozoa</taxon>
        <taxon>Arthropoda</taxon>
        <taxon>Hexapoda</taxon>
        <taxon>Insecta</taxon>
        <taxon>Pterygota</taxon>
        <taxon>Neoptera</taxon>
        <taxon>Paraneoptera</taxon>
        <taxon>Hemiptera</taxon>
        <taxon>Auchenorrhyncha</taxon>
        <taxon>Membracoidea</taxon>
        <taxon>Cicadellidae</taxon>
        <taxon>Cicadellinae</taxon>
        <taxon>Cicadellini</taxon>
        <taxon>Graphocephala</taxon>
    </lineage>
</organism>
<evidence type="ECO:0000313" key="1">
    <source>
        <dbReference type="EMBL" id="JAT13462.1"/>
    </source>
</evidence>
<gene>
    <name evidence="1" type="ORF">g.936</name>
</gene>
<dbReference type="InterPro" id="IPR038532">
    <property type="entry name" value="NDUFS4-like_sf"/>
</dbReference>